<dbReference type="SUPFAM" id="SSF53067">
    <property type="entry name" value="Actin-like ATPase domain"/>
    <property type="match status" value="1"/>
</dbReference>
<sequence length="384" mass="41839">MLAVLTRPRCRRALFPTLFKKFTVLAFESSADDTCAAVVTSDRQILSNVVIKQHHLNEKWGGIHPAAAVMEHQANMPVAAKRALAEANLDMSGIDGIAFTRGPGMGICLSVACNAAKTLAAVTGKPLVGVHHMQAHALTPLLTSWPDIPTFPFLSLLISGGHTLLLLANSVDSFRILATTRDESIGRTFDKVTRELGLGWAGPSLEKFCNQDIESKTPRDFTPFSNAMPGEMGFSYSGYHSQVERFVHRRGGVENIAPEEKVAVARAFQEAVVDHLESKLMLGIKQCFRENIPIKHVIISGGVASNSYLRARLTRMLSNPPVNGGLTLQYPPPSLCTDNAVMVAWASMHRFLAGDHDGFSLNPVTKWSIEMLSTKESNQQATPI</sequence>
<evidence type="ECO:0000313" key="9">
    <source>
        <dbReference type="EMBL" id="SJK99760.1"/>
    </source>
</evidence>
<evidence type="ECO:0000256" key="2">
    <source>
        <dbReference type="ARBA" id="ARBA00022679"/>
    </source>
</evidence>
<dbReference type="OMA" id="NAAMIGC"/>
<comment type="function">
    <text evidence="7">Required for the formation of a threonylcarbamoyl group on adenosine at position 37 (t(6)A37) in mitochondrial tRNAs that read codons beginning with adenine. Probably involved in the transfer of the threonylcarbamoyl moiety of threonylcarbamoyl-AMP (TC-AMP) to the N6 group of A37. Involved in mitochondrial genome maintenance.</text>
</comment>
<accession>A0A284QTF8</accession>
<dbReference type="PANTHER" id="PTHR11735:SF6">
    <property type="entry name" value="TRNA N6-ADENOSINE THREONYLCARBAMOYLTRANSFERASE, MITOCHONDRIAL"/>
    <property type="match status" value="1"/>
</dbReference>
<keyword evidence="3 7" id="KW-0819">tRNA processing</keyword>
<evidence type="ECO:0000259" key="8">
    <source>
        <dbReference type="Pfam" id="PF00814"/>
    </source>
</evidence>
<evidence type="ECO:0000256" key="7">
    <source>
        <dbReference type="HAMAP-Rule" id="MF_03179"/>
    </source>
</evidence>
<evidence type="ECO:0000313" key="10">
    <source>
        <dbReference type="Proteomes" id="UP000219338"/>
    </source>
</evidence>
<dbReference type="PRINTS" id="PR00789">
    <property type="entry name" value="OSIALOPTASE"/>
</dbReference>
<dbReference type="GO" id="GO:0072670">
    <property type="term" value="P:mitochondrial tRNA threonylcarbamoyladenosine modification"/>
    <property type="evidence" value="ECO:0007669"/>
    <property type="project" value="TreeGrafter"/>
</dbReference>
<comment type="subunit">
    <text evidence="7">Homodimer.</text>
</comment>
<feature type="domain" description="Gcp-like" evidence="8">
    <location>
        <begin position="44"/>
        <end position="345"/>
    </location>
</feature>
<keyword evidence="2 7" id="KW-0808">Transferase</keyword>
<dbReference type="Gene3D" id="3.30.420.40">
    <property type="match status" value="2"/>
</dbReference>
<evidence type="ECO:0000256" key="4">
    <source>
        <dbReference type="ARBA" id="ARBA00022723"/>
    </source>
</evidence>
<comment type="catalytic activity">
    <reaction evidence="6 7">
        <text>L-threonylcarbamoyladenylate + adenosine(37) in tRNA = N(6)-L-threonylcarbamoyladenosine(37) in tRNA + AMP + H(+)</text>
        <dbReference type="Rhea" id="RHEA:37059"/>
        <dbReference type="Rhea" id="RHEA-COMP:10162"/>
        <dbReference type="Rhea" id="RHEA-COMP:10163"/>
        <dbReference type="ChEBI" id="CHEBI:15378"/>
        <dbReference type="ChEBI" id="CHEBI:73682"/>
        <dbReference type="ChEBI" id="CHEBI:74411"/>
        <dbReference type="ChEBI" id="CHEBI:74418"/>
        <dbReference type="ChEBI" id="CHEBI:456215"/>
        <dbReference type="EC" id="2.3.1.234"/>
    </reaction>
</comment>
<evidence type="ECO:0000256" key="6">
    <source>
        <dbReference type="ARBA" id="ARBA00048117"/>
    </source>
</evidence>
<dbReference type="Proteomes" id="UP000219338">
    <property type="component" value="Unassembled WGS sequence"/>
</dbReference>
<keyword evidence="7" id="KW-0496">Mitochondrion</keyword>
<comment type="subcellular location">
    <subcellularLocation>
        <location evidence="7">Mitochondrion</location>
    </subcellularLocation>
</comment>
<comment type="cofactor">
    <cofactor evidence="7">
        <name>a divalent metal cation</name>
        <dbReference type="ChEBI" id="CHEBI:60240"/>
    </cofactor>
    <text evidence="7">Binds 1 divalent metal cation per subunit.</text>
</comment>
<dbReference type="InterPro" id="IPR043129">
    <property type="entry name" value="ATPase_NBD"/>
</dbReference>
<dbReference type="InterPro" id="IPR017861">
    <property type="entry name" value="KAE1/TsaD"/>
</dbReference>
<dbReference type="CDD" id="cd24134">
    <property type="entry name" value="ASKHA_NBD_OSGEPL1_QRI7_euk"/>
    <property type="match status" value="1"/>
</dbReference>
<dbReference type="InterPro" id="IPR022450">
    <property type="entry name" value="TsaD"/>
</dbReference>
<dbReference type="STRING" id="47428.A0A284QTF8"/>
<keyword evidence="10" id="KW-1185">Reference proteome</keyword>
<organism evidence="9 10">
    <name type="scientific">Armillaria ostoyae</name>
    <name type="common">Armillaria root rot fungus</name>
    <dbReference type="NCBI Taxonomy" id="47428"/>
    <lineage>
        <taxon>Eukaryota</taxon>
        <taxon>Fungi</taxon>
        <taxon>Dikarya</taxon>
        <taxon>Basidiomycota</taxon>
        <taxon>Agaricomycotina</taxon>
        <taxon>Agaricomycetes</taxon>
        <taxon>Agaricomycetidae</taxon>
        <taxon>Agaricales</taxon>
        <taxon>Marasmiineae</taxon>
        <taxon>Physalacriaceae</taxon>
        <taxon>Armillaria</taxon>
    </lineage>
</organism>
<evidence type="ECO:0000256" key="1">
    <source>
        <dbReference type="ARBA" id="ARBA00012156"/>
    </source>
</evidence>
<evidence type="ECO:0000256" key="5">
    <source>
        <dbReference type="ARBA" id="ARBA00023315"/>
    </source>
</evidence>
<dbReference type="InterPro" id="IPR000905">
    <property type="entry name" value="Gcp-like_dom"/>
</dbReference>
<name>A0A284QTF8_ARMOS</name>
<dbReference type="EMBL" id="FUEG01000002">
    <property type="protein sequence ID" value="SJK99760.1"/>
    <property type="molecule type" value="Genomic_DNA"/>
</dbReference>
<protein>
    <recommendedName>
        <fullName evidence="1">N(6)-L-threonylcarbamoyladenine synthase</fullName>
        <ecNumber evidence="1">2.3.1.234</ecNumber>
    </recommendedName>
</protein>
<keyword evidence="4 7" id="KW-0479">Metal-binding</keyword>
<proteinExistence type="inferred from homology"/>
<comment type="similarity">
    <text evidence="7">Belongs to the KAE1 / TsaD family.</text>
</comment>
<dbReference type="PANTHER" id="PTHR11735">
    <property type="entry name" value="TRNA N6-ADENOSINE THREONYLCARBAMOYLTRANSFERASE"/>
    <property type="match status" value="1"/>
</dbReference>
<reference evidence="10" key="1">
    <citation type="journal article" date="2017" name="Nat. Ecol. Evol.">
        <title>Genome expansion and lineage-specific genetic innovations in the forest pathogenic fungi Armillaria.</title>
        <authorList>
            <person name="Sipos G."/>
            <person name="Prasanna A.N."/>
            <person name="Walter M.C."/>
            <person name="O'Connor E."/>
            <person name="Balint B."/>
            <person name="Krizsan K."/>
            <person name="Kiss B."/>
            <person name="Hess J."/>
            <person name="Varga T."/>
            <person name="Slot J."/>
            <person name="Riley R."/>
            <person name="Boka B."/>
            <person name="Rigling D."/>
            <person name="Barry K."/>
            <person name="Lee J."/>
            <person name="Mihaltcheva S."/>
            <person name="LaButti K."/>
            <person name="Lipzen A."/>
            <person name="Waldron R."/>
            <person name="Moloney N.M."/>
            <person name="Sperisen C."/>
            <person name="Kredics L."/>
            <person name="Vagvoelgyi C."/>
            <person name="Patrignani A."/>
            <person name="Fitzpatrick D."/>
            <person name="Nagy I."/>
            <person name="Doyle S."/>
            <person name="Anderson J.B."/>
            <person name="Grigoriev I.V."/>
            <person name="Gueldener U."/>
            <person name="Muensterkoetter M."/>
            <person name="Nagy L.G."/>
        </authorList>
    </citation>
    <scope>NUCLEOTIDE SEQUENCE [LARGE SCALE GENOMIC DNA]</scope>
    <source>
        <strain evidence="10">C18/9</strain>
    </source>
</reference>
<evidence type="ECO:0000256" key="3">
    <source>
        <dbReference type="ARBA" id="ARBA00022694"/>
    </source>
</evidence>
<dbReference type="EC" id="2.3.1.234" evidence="1"/>
<dbReference type="Pfam" id="PF00814">
    <property type="entry name" value="TsaD"/>
    <property type="match status" value="1"/>
</dbReference>
<keyword evidence="5 7" id="KW-0012">Acyltransferase</keyword>
<dbReference type="HAMAP" id="MF_01445">
    <property type="entry name" value="TsaD"/>
    <property type="match status" value="1"/>
</dbReference>
<dbReference type="GO" id="GO:0061711">
    <property type="term" value="F:tRNA N(6)-L-threonylcarbamoyladenine synthase activity"/>
    <property type="evidence" value="ECO:0007669"/>
    <property type="project" value="UniProtKB-EC"/>
</dbReference>
<dbReference type="OrthoDB" id="10259622at2759"/>
<dbReference type="GO" id="GO:0046872">
    <property type="term" value="F:metal ion binding"/>
    <property type="evidence" value="ECO:0007669"/>
    <property type="project" value="UniProtKB-KW"/>
</dbReference>
<gene>
    <name evidence="9" type="ORF">ARMOST_03071</name>
</gene>
<dbReference type="GO" id="GO:0005739">
    <property type="term" value="C:mitochondrion"/>
    <property type="evidence" value="ECO:0007669"/>
    <property type="project" value="UniProtKB-SubCell"/>
</dbReference>
<dbReference type="AlphaFoldDB" id="A0A284QTF8"/>
<dbReference type="NCBIfam" id="TIGR00329">
    <property type="entry name" value="gcp_kae1"/>
    <property type="match status" value="1"/>
</dbReference>